<organism evidence="3 4">
    <name type="scientific">Winogradskyella jejuensis</name>
    <dbReference type="NCBI Taxonomy" id="1089305"/>
    <lineage>
        <taxon>Bacteria</taxon>
        <taxon>Pseudomonadati</taxon>
        <taxon>Bacteroidota</taxon>
        <taxon>Flavobacteriia</taxon>
        <taxon>Flavobacteriales</taxon>
        <taxon>Flavobacteriaceae</taxon>
        <taxon>Winogradskyella</taxon>
    </lineage>
</organism>
<evidence type="ECO:0000313" key="4">
    <source>
        <dbReference type="Proteomes" id="UP000184522"/>
    </source>
</evidence>
<dbReference type="InterPro" id="IPR050904">
    <property type="entry name" value="Adhesion/Biosynth-related"/>
</dbReference>
<dbReference type="Gene3D" id="2.30.180.10">
    <property type="entry name" value="FAS1 domain"/>
    <property type="match status" value="1"/>
</dbReference>
<gene>
    <name evidence="3" type="ORF">SAMN05444148_0188</name>
</gene>
<dbReference type="PROSITE" id="PS50213">
    <property type="entry name" value="FAS1"/>
    <property type="match status" value="1"/>
</dbReference>
<dbReference type="PANTHER" id="PTHR10900">
    <property type="entry name" value="PERIOSTIN-RELATED"/>
    <property type="match status" value="1"/>
</dbReference>
<name>A0A1M5JZG2_9FLAO</name>
<dbReference type="AlphaFoldDB" id="A0A1M5JZG2"/>
<feature type="domain" description="FAS1" evidence="2">
    <location>
        <begin position="23"/>
        <end position="167"/>
    </location>
</feature>
<feature type="chain" id="PRO_5013200437" evidence="1">
    <location>
        <begin position="23"/>
        <end position="170"/>
    </location>
</feature>
<evidence type="ECO:0000313" key="3">
    <source>
        <dbReference type="EMBL" id="SHG45977.1"/>
    </source>
</evidence>
<dbReference type="STRING" id="1089305.SAMN05444148_0188"/>
<dbReference type="PANTHER" id="PTHR10900:SF77">
    <property type="entry name" value="FI19380P1"/>
    <property type="match status" value="1"/>
</dbReference>
<dbReference type="GO" id="GO:0005615">
    <property type="term" value="C:extracellular space"/>
    <property type="evidence" value="ECO:0007669"/>
    <property type="project" value="TreeGrafter"/>
</dbReference>
<dbReference type="SMART" id="SM00554">
    <property type="entry name" value="FAS1"/>
    <property type="match status" value="1"/>
</dbReference>
<keyword evidence="4" id="KW-1185">Reference proteome</keyword>
<evidence type="ECO:0000259" key="2">
    <source>
        <dbReference type="PROSITE" id="PS50213"/>
    </source>
</evidence>
<dbReference type="RefSeq" id="WP_073081795.1">
    <property type="nucleotide sequence ID" value="NZ_FQWS01000001.1"/>
</dbReference>
<protein>
    <submittedName>
        <fullName evidence="3">Uncaracterized surface protein containing fasciclin (FAS1) repeats</fullName>
    </submittedName>
</protein>
<accession>A0A1M5JZG2</accession>
<dbReference type="FunFam" id="2.30.180.10:FF:000014">
    <property type="entry name" value="Stabilin 1"/>
    <property type="match status" value="1"/>
</dbReference>
<dbReference type="InterPro" id="IPR000782">
    <property type="entry name" value="FAS1_domain"/>
</dbReference>
<dbReference type="InterPro" id="IPR036378">
    <property type="entry name" value="FAS1_dom_sf"/>
</dbReference>
<dbReference type="OrthoDB" id="9800666at2"/>
<dbReference type="SUPFAM" id="SSF82153">
    <property type="entry name" value="FAS1 domain"/>
    <property type="match status" value="1"/>
</dbReference>
<dbReference type="Proteomes" id="UP000184522">
    <property type="component" value="Unassembled WGS sequence"/>
</dbReference>
<evidence type="ECO:0000256" key="1">
    <source>
        <dbReference type="SAM" id="SignalP"/>
    </source>
</evidence>
<keyword evidence="1" id="KW-0732">Signal</keyword>
<feature type="signal peptide" evidence="1">
    <location>
        <begin position="1"/>
        <end position="22"/>
    </location>
</feature>
<dbReference type="Pfam" id="PF02469">
    <property type="entry name" value="Fasciclin"/>
    <property type="match status" value="1"/>
</dbReference>
<dbReference type="EMBL" id="FQWS01000001">
    <property type="protein sequence ID" value="SHG45977.1"/>
    <property type="molecule type" value="Genomic_DNA"/>
</dbReference>
<proteinExistence type="predicted"/>
<reference evidence="4" key="1">
    <citation type="submission" date="2016-11" db="EMBL/GenBank/DDBJ databases">
        <authorList>
            <person name="Varghese N."/>
            <person name="Submissions S."/>
        </authorList>
    </citation>
    <scope>NUCLEOTIDE SEQUENCE [LARGE SCALE GENOMIC DNA]</scope>
    <source>
        <strain evidence="4">DSM 25330</strain>
    </source>
</reference>
<sequence>MKKVVFIFSMVAALTFSTAATAQKTIVDVAVGNKDFSTLVTALKAADLVSALQGDGPFTVFAPTNAAFDKIDKEALGNLLKPENKKALANVLTYHVVPAKLMASDVVAALKKNNGKVEVKGLNGQVLTVMSKDGKIWLKDQNGNYSEIVATDVKASNGVIHVIDTVVMPK</sequence>